<evidence type="ECO:0000313" key="2">
    <source>
        <dbReference type="Proteomes" id="UP000025241"/>
    </source>
</evidence>
<proteinExistence type="predicted"/>
<name>A0A024HL46_PSEKB</name>
<dbReference type="STRING" id="1301098.PKB_4451"/>
<dbReference type="HOGENOM" id="CLU_3256565_0_0_6"/>
<evidence type="ECO:0000313" key="1">
    <source>
        <dbReference type="EMBL" id="CDF85775.1"/>
    </source>
</evidence>
<keyword evidence="2" id="KW-1185">Reference proteome</keyword>
<reference evidence="1 2" key="1">
    <citation type="submission" date="2013-03" db="EMBL/GenBank/DDBJ databases">
        <authorList>
            <person name="Linke B."/>
        </authorList>
    </citation>
    <scope>NUCLEOTIDE SEQUENCE [LARGE SCALE GENOMIC DNA]</scope>
    <source>
        <strain evidence="1 2">B13</strain>
    </source>
</reference>
<gene>
    <name evidence="1" type="ORF">PKB_4451</name>
</gene>
<sequence length="42" mass="4253">MCPLCLSALGLALAGALSAGGFVAFAGRRRSRTSNAEEEKVA</sequence>
<dbReference type="EMBL" id="HG322950">
    <property type="protein sequence ID" value="CDF85775.1"/>
    <property type="molecule type" value="Genomic_DNA"/>
</dbReference>
<accession>A0A024HL46</accession>
<reference evidence="1 2" key="2">
    <citation type="submission" date="2014-05" db="EMBL/GenBank/DDBJ databases">
        <title>Genome sequence of the 3-chlorobenzoate degrading bacterium Pseudomonas knackmussii B13 shows multiple evidence for horizontal gene transfer.</title>
        <authorList>
            <person name="Miyazaki R."/>
            <person name="Bertelli C."/>
            <person name="Falquet L."/>
            <person name="Robinson-Rechavi M."/>
            <person name="Gharib W."/>
            <person name="Roy S."/>
            <person name="Van der Meer J.R."/>
        </authorList>
    </citation>
    <scope>NUCLEOTIDE SEQUENCE [LARGE SCALE GENOMIC DNA]</scope>
    <source>
        <strain evidence="1 2">B13</strain>
    </source>
</reference>
<dbReference type="Proteomes" id="UP000025241">
    <property type="component" value="Chromosome I"/>
</dbReference>
<dbReference type="KEGG" id="pkc:PKB_4451"/>
<protein>
    <submittedName>
        <fullName evidence="1">Uncharacterized protein</fullName>
    </submittedName>
</protein>
<organism evidence="1 2">
    <name type="scientific">Pseudomonas knackmussii (strain DSM 6978 / CCUG 54928 / LMG 23759 / B13)</name>
    <dbReference type="NCBI Taxonomy" id="1301098"/>
    <lineage>
        <taxon>Bacteria</taxon>
        <taxon>Pseudomonadati</taxon>
        <taxon>Pseudomonadota</taxon>
        <taxon>Gammaproteobacteria</taxon>
        <taxon>Pseudomonadales</taxon>
        <taxon>Pseudomonadaceae</taxon>
        <taxon>Pseudomonas</taxon>
    </lineage>
</organism>
<dbReference type="AlphaFoldDB" id="A0A024HL46"/>
<dbReference type="PATRIC" id="fig|1301098.3.peg.4438"/>